<proteinExistence type="predicted"/>
<protein>
    <submittedName>
        <fullName evidence="1">Uncharacterized protein</fullName>
    </submittedName>
</protein>
<evidence type="ECO:0000313" key="1">
    <source>
        <dbReference type="EMBL" id="GAI07341.1"/>
    </source>
</evidence>
<reference evidence="1" key="1">
    <citation type="journal article" date="2014" name="Front. Microbiol.">
        <title>High frequency of phylogenetically diverse reductive dehalogenase-homologous genes in deep subseafloor sedimentary metagenomes.</title>
        <authorList>
            <person name="Kawai M."/>
            <person name="Futagami T."/>
            <person name="Toyoda A."/>
            <person name="Takaki Y."/>
            <person name="Nishi S."/>
            <person name="Hori S."/>
            <person name="Arai W."/>
            <person name="Tsubouchi T."/>
            <person name="Morono Y."/>
            <person name="Uchiyama I."/>
            <person name="Ito T."/>
            <person name="Fujiyama A."/>
            <person name="Inagaki F."/>
            <person name="Takami H."/>
        </authorList>
    </citation>
    <scope>NUCLEOTIDE SEQUENCE</scope>
    <source>
        <strain evidence="1">Expedition CK06-06</strain>
    </source>
</reference>
<name>X1LND4_9ZZZZ</name>
<accession>X1LND4</accession>
<feature type="non-terminal residue" evidence="1">
    <location>
        <position position="210"/>
    </location>
</feature>
<gene>
    <name evidence="1" type="ORF">S06H3_19599</name>
</gene>
<dbReference type="AlphaFoldDB" id="X1LND4"/>
<sequence>MQVIHHAYANRAEAGRNRGGVQANHLLDVHQDLLPDQHLRHYRRWHGAGEEEEQALRQLASEIGAEFVKTKSPDFAFPNPCIKVVKRVGNWTITLDTEEGSSGGGPHHSGSTHTFTRVRAPYVSKDGFRFEIYRNDLVIRLLTKVFRQKVVKLGDPDFDRYLLITANDEQKVWALFANSTVRRLIQRETRFPRAFQPKSHGRLVGVHILE</sequence>
<dbReference type="EMBL" id="BARV01010049">
    <property type="protein sequence ID" value="GAI07341.1"/>
    <property type="molecule type" value="Genomic_DNA"/>
</dbReference>
<organism evidence="1">
    <name type="scientific">marine sediment metagenome</name>
    <dbReference type="NCBI Taxonomy" id="412755"/>
    <lineage>
        <taxon>unclassified sequences</taxon>
        <taxon>metagenomes</taxon>
        <taxon>ecological metagenomes</taxon>
    </lineage>
</organism>
<comment type="caution">
    <text evidence="1">The sequence shown here is derived from an EMBL/GenBank/DDBJ whole genome shotgun (WGS) entry which is preliminary data.</text>
</comment>